<dbReference type="AlphaFoldDB" id="A0AAE9Z9B3"/>
<proteinExistence type="predicted"/>
<dbReference type="InterPro" id="IPR036623">
    <property type="entry name" value="Hemimethylated_DNA-bd_sf"/>
</dbReference>
<evidence type="ECO:0000256" key="1">
    <source>
        <dbReference type="NCBIfam" id="TIGR02097"/>
    </source>
</evidence>
<dbReference type="InterPro" id="IPR053189">
    <property type="entry name" value="Clp_protease_adapter_ClpF"/>
</dbReference>
<dbReference type="SUPFAM" id="SSF141255">
    <property type="entry name" value="YccV-like"/>
    <property type="match status" value="1"/>
</dbReference>
<evidence type="ECO:0000313" key="3">
    <source>
        <dbReference type="EMBL" id="WDE09146.1"/>
    </source>
</evidence>
<evidence type="ECO:0000259" key="2">
    <source>
        <dbReference type="SMART" id="SM00992"/>
    </source>
</evidence>
<accession>A0AAE9Z9B3</accession>
<dbReference type="PANTHER" id="PTHR48439:SF1">
    <property type="entry name" value="HEMIMETHYLATED DNA-BINDING DOMAIN-CONTAINING PROTEIN"/>
    <property type="match status" value="1"/>
</dbReference>
<organism evidence="3 4">
    <name type="scientific">Thalassomonas viridans</name>
    <dbReference type="NCBI Taxonomy" id="137584"/>
    <lineage>
        <taxon>Bacteria</taxon>
        <taxon>Pseudomonadati</taxon>
        <taxon>Pseudomonadota</taxon>
        <taxon>Gammaproteobacteria</taxon>
        <taxon>Alteromonadales</taxon>
        <taxon>Colwelliaceae</taxon>
        <taxon>Thalassomonas</taxon>
    </lineage>
</organism>
<keyword evidence="4" id="KW-1185">Reference proteome</keyword>
<dbReference type="EMBL" id="CP059734">
    <property type="protein sequence ID" value="WDE09146.1"/>
    <property type="molecule type" value="Genomic_DNA"/>
</dbReference>
<name>A0AAE9Z9B3_9GAMM</name>
<dbReference type="NCBIfam" id="TIGR02097">
    <property type="entry name" value="yccV"/>
    <property type="match status" value="1"/>
</dbReference>
<dbReference type="Pfam" id="PF08755">
    <property type="entry name" value="YccV-like"/>
    <property type="match status" value="1"/>
</dbReference>
<reference evidence="3 4" key="1">
    <citation type="journal article" date="2015" name="Genome Announc.">
        <title>Draft Genome Sequences of Marine Isolates of Thalassomonas viridans and Thalassomonas actiniarum.</title>
        <authorList>
            <person name="Olonade I."/>
            <person name="van Zyl L.J."/>
            <person name="Trindade M."/>
        </authorList>
    </citation>
    <scope>NUCLEOTIDE SEQUENCE [LARGE SCALE GENOMIC DNA]</scope>
    <source>
        <strain evidence="3 4">XOM25</strain>
    </source>
</reference>
<dbReference type="KEGG" id="tvd:SG34_030740"/>
<dbReference type="PANTHER" id="PTHR48439">
    <property type="entry name" value="HEMIMETHYLATED DNA-BINDING DOMAIN-CONTAINING PROTEIN"/>
    <property type="match status" value="1"/>
</dbReference>
<protein>
    <recommendedName>
        <fullName evidence="1">Heat shock protein HspQ</fullName>
    </recommendedName>
</protein>
<evidence type="ECO:0000313" key="4">
    <source>
        <dbReference type="Proteomes" id="UP000032352"/>
    </source>
</evidence>
<feature type="domain" description="Hemimethylated DNA-binding" evidence="2">
    <location>
        <begin position="9"/>
        <end position="105"/>
    </location>
</feature>
<sequence length="109" mass="12498">MTTASEIVRVKFSVGDLVHHKLFDYRGVIVDVDQDFQATDEWYETVAKSRPPKDKPWYHVLVHGSASSTYVAERNLSPDIDTAPIMHPMLDHFFSKFDNGKYISNEPVN</sequence>
<dbReference type="SMART" id="SM00992">
    <property type="entry name" value="YccV-like"/>
    <property type="match status" value="1"/>
</dbReference>
<gene>
    <name evidence="3" type="primary">hspQ</name>
    <name evidence="3" type="ORF">SG34_030740</name>
</gene>
<dbReference type="RefSeq" id="WP_044841275.1">
    <property type="nucleotide sequence ID" value="NZ_CP059734.1"/>
</dbReference>
<reference evidence="3 4" key="2">
    <citation type="journal article" date="2022" name="Mar. Drugs">
        <title>Bioassay-Guided Fractionation Leads to the Detection of Cholic Acid Generated by the Rare Thalassomonas sp.</title>
        <authorList>
            <person name="Pheiffer F."/>
            <person name="Schneider Y.K."/>
            <person name="Hansen E.H."/>
            <person name="Andersen J.H."/>
            <person name="Isaksson J."/>
            <person name="Busche T."/>
            <person name="R C."/>
            <person name="Kalinowski J."/>
            <person name="Zyl L.V."/>
            <person name="Trindade M."/>
        </authorList>
    </citation>
    <scope>NUCLEOTIDE SEQUENCE [LARGE SCALE GENOMIC DNA]</scope>
    <source>
        <strain evidence="3 4">XOM25</strain>
    </source>
</reference>
<keyword evidence="3" id="KW-0346">Stress response</keyword>
<dbReference type="Gene3D" id="2.30.30.390">
    <property type="entry name" value="Hemimethylated DNA-binding domain"/>
    <property type="match status" value="1"/>
</dbReference>
<dbReference type="Proteomes" id="UP000032352">
    <property type="component" value="Chromosome pTvir"/>
</dbReference>
<dbReference type="GO" id="GO:0003677">
    <property type="term" value="F:DNA binding"/>
    <property type="evidence" value="ECO:0007669"/>
    <property type="project" value="UniProtKB-UniRule"/>
</dbReference>
<dbReference type="InterPro" id="IPR011722">
    <property type="entry name" value="Hemimethylated_DNA-bd_dom"/>
</dbReference>